<feature type="region of interest" description="Disordered" evidence="1">
    <location>
        <begin position="495"/>
        <end position="514"/>
    </location>
</feature>
<evidence type="ECO:0000313" key="4">
    <source>
        <dbReference type="Proteomes" id="UP000712600"/>
    </source>
</evidence>
<evidence type="ECO:0000259" key="2">
    <source>
        <dbReference type="Pfam" id="PF20167"/>
    </source>
</evidence>
<feature type="domain" description="Putative plant transposon protein" evidence="2">
    <location>
        <begin position="262"/>
        <end position="430"/>
    </location>
</feature>
<dbReference type="InterPro" id="IPR046796">
    <property type="entry name" value="Transposase_32_dom"/>
</dbReference>
<evidence type="ECO:0000256" key="1">
    <source>
        <dbReference type="SAM" id="MobiDB-lite"/>
    </source>
</evidence>
<dbReference type="Pfam" id="PF20167">
    <property type="entry name" value="Transposase_32"/>
    <property type="match status" value="1"/>
</dbReference>
<dbReference type="AlphaFoldDB" id="A0A8S9MYZ0"/>
<comment type="caution">
    <text evidence="3">The sequence shown here is derived from an EMBL/GenBank/DDBJ whole genome shotgun (WGS) entry which is preliminary data.</text>
</comment>
<dbReference type="EMBL" id="QGKX02002183">
    <property type="protein sequence ID" value="KAF3488143.1"/>
    <property type="molecule type" value="Genomic_DNA"/>
</dbReference>
<feature type="compositionally biased region" description="Acidic residues" evidence="1">
    <location>
        <begin position="154"/>
        <end position="172"/>
    </location>
</feature>
<reference evidence="3" key="1">
    <citation type="submission" date="2019-12" db="EMBL/GenBank/DDBJ databases">
        <title>Genome sequencing and annotation of Brassica cretica.</title>
        <authorList>
            <person name="Studholme D.J."/>
            <person name="Sarris P."/>
        </authorList>
    </citation>
    <scope>NUCLEOTIDE SEQUENCE</scope>
    <source>
        <strain evidence="3">PFS-109/04</strain>
        <tissue evidence="3">Leaf</tissue>
    </source>
</reference>
<gene>
    <name evidence="3" type="ORF">F2Q69_00056518</name>
</gene>
<name>A0A8S9MYZ0_BRACR</name>
<sequence length="514" mass="58107">MSSQSQNPEPTSSIIQLISSVSSTVQSIDSLQRLSETRGKENVLAYAKEMQVGSNLCFSPLDAKDILEVVSCDLNDSIDLKCHTFYLSLSPAHSISIASDMQPTRRNSRLSKLKNVEATPMNTSDIPSGSVLSSRKRVRRRVSAGDTAPPPENIEPEVESLSDEESSDDNPDEAPVAADTHENRSKEQRYEESRNVYRTKAQFYPELMRPKRMPMSGRFFSMEATERFKDLRGRNFIPLQGISLTDDNVSDVRRIVTGAGLIHTLTDIDPYQPNVIREFIANLPEAKERDEGVAVYVGGSLVDFSPSLINSLYCIPGFAEDPNWMDERLDEVCGFLTDGRIRRWENMSSKYLTTTNQVLYKLVCSNWIPTMNYTSMNQKRLRFVYMLHHHDGFNFVKLVYDQIMAMAENTMTEKTRCIMFPTLIQQVMHFQRTIPPDTLNDEFTGTPKLVVKDVKAGRGSGANSSAASLEDDINHAIAGLKAIRVRLRRGDYKQFVPHPGFEENDEEDEDDEDE</sequence>
<evidence type="ECO:0000313" key="3">
    <source>
        <dbReference type="EMBL" id="KAF3488143.1"/>
    </source>
</evidence>
<dbReference type="Proteomes" id="UP000712600">
    <property type="component" value="Unassembled WGS sequence"/>
</dbReference>
<accession>A0A8S9MYZ0</accession>
<organism evidence="3 4">
    <name type="scientific">Brassica cretica</name>
    <name type="common">Mustard</name>
    <dbReference type="NCBI Taxonomy" id="69181"/>
    <lineage>
        <taxon>Eukaryota</taxon>
        <taxon>Viridiplantae</taxon>
        <taxon>Streptophyta</taxon>
        <taxon>Embryophyta</taxon>
        <taxon>Tracheophyta</taxon>
        <taxon>Spermatophyta</taxon>
        <taxon>Magnoliopsida</taxon>
        <taxon>eudicotyledons</taxon>
        <taxon>Gunneridae</taxon>
        <taxon>Pentapetalae</taxon>
        <taxon>rosids</taxon>
        <taxon>malvids</taxon>
        <taxon>Brassicales</taxon>
        <taxon>Brassicaceae</taxon>
        <taxon>Brassiceae</taxon>
        <taxon>Brassica</taxon>
    </lineage>
</organism>
<protein>
    <recommendedName>
        <fullName evidence="2">Putative plant transposon protein domain-containing protein</fullName>
    </recommendedName>
</protein>
<feature type="compositionally biased region" description="Basic and acidic residues" evidence="1">
    <location>
        <begin position="179"/>
        <end position="194"/>
    </location>
</feature>
<proteinExistence type="predicted"/>
<feature type="region of interest" description="Disordered" evidence="1">
    <location>
        <begin position="112"/>
        <end position="194"/>
    </location>
</feature>
<feature type="compositionally biased region" description="Acidic residues" evidence="1">
    <location>
        <begin position="502"/>
        <end position="514"/>
    </location>
</feature>